<dbReference type="WBParaSite" id="HPBE_0001926101-mRNA-1">
    <property type="protein sequence ID" value="HPBE_0001926101-mRNA-1"/>
    <property type="gene ID" value="HPBE_0001926101"/>
</dbReference>
<evidence type="ECO:0000313" key="1">
    <source>
        <dbReference type="EMBL" id="VDP14556.1"/>
    </source>
</evidence>
<accession>A0A183GB19</accession>
<organism evidence="2 3">
    <name type="scientific">Heligmosomoides polygyrus</name>
    <name type="common">Parasitic roundworm</name>
    <dbReference type="NCBI Taxonomy" id="6339"/>
    <lineage>
        <taxon>Eukaryota</taxon>
        <taxon>Metazoa</taxon>
        <taxon>Ecdysozoa</taxon>
        <taxon>Nematoda</taxon>
        <taxon>Chromadorea</taxon>
        <taxon>Rhabditida</taxon>
        <taxon>Rhabditina</taxon>
        <taxon>Rhabditomorpha</taxon>
        <taxon>Strongyloidea</taxon>
        <taxon>Heligmosomidae</taxon>
        <taxon>Heligmosomoides</taxon>
    </lineage>
</organism>
<name>A0A183GB19_HELPZ</name>
<keyword evidence="2" id="KW-1185">Reference proteome</keyword>
<protein>
    <submittedName>
        <fullName evidence="3">Reverse transcriptase domain-containing protein</fullName>
    </submittedName>
</protein>
<evidence type="ECO:0000313" key="3">
    <source>
        <dbReference type="WBParaSite" id="HPBE_0001926101-mRNA-1"/>
    </source>
</evidence>
<gene>
    <name evidence="1" type="ORF">HPBE_LOCUS19260</name>
</gene>
<dbReference type="Proteomes" id="UP000050761">
    <property type="component" value="Unassembled WGS sequence"/>
</dbReference>
<accession>A0A3P8F491</accession>
<proteinExistence type="predicted"/>
<evidence type="ECO:0000313" key="2">
    <source>
        <dbReference type="Proteomes" id="UP000050761"/>
    </source>
</evidence>
<dbReference type="EMBL" id="UZAH01031239">
    <property type="protein sequence ID" value="VDP14556.1"/>
    <property type="molecule type" value="Genomic_DNA"/>
</dbReference>
<reference evidence="1 2" key="1">
    <citation type="submission" date="2018-11" db="EMBL/GenBank/DDBJ databases">
        <authorList>
            <consortium name="Pathogen Informatics"/>
        </authorList>
    </citation>
    <scope>NUCLEOTIDE SEQUENCE [LARGE SCALE GENOMIC DNA]</scope>
</reference>
<reference evidence="3" key="2">
    <citation type="submission" date="2019-09" db="UniProtKB">
        <authorList>
            <consortium name="WormBaseParasite"/>
        </authorList>
    </citation>
    <scope>IDENTIFICATION</scope>
</reference>
<dbReference type="AlphaFoldDB" id="A0A183GB19"/>
<sequence length="108" mass="11888">MIFSVNAHEILFAPCSFTSPILFIKELVTLLSRKGIHTENKKSATCIASSCSTQQRLRAHLCFWIRKTGLLSFWIQKTATYVGSNSEYVSSTFAVSIGGLLRGVGEGQ</sequence>